<gene>
    <name evidence="1" type="ORF">SAMN05421578_101319</name>
</gene>
<name>A0ABY1JKI1_9BACL</name>
<sequence>MTNIIVNYSVNRLAGTGRIVLDQKSVAIQTDCDLNDETALYNLEKSKISSIECLPEDEIKILGFMRVNNQRR</sequence>
<organism evidence="1 2">
    <name type="scientific">Paenibacillus macquariensis</name>
    <dbReference type="NCBI Taxonomy" id="948756"/>
    <lineage>
        <taxon>Bacteria</taxon>
        <taxon>Bacillati</taxon>
        <taxon>Bacillota</taxon>
        <taxon>Bacilli</taxon>
        <taxon>Bacillales</taxon>
        <taxon>Paenibacillaceae</taxon>
        <taxon>Paenibacillus</taxon>
    </lineage>
</organism>
<dbReference type="Proteomes" id="UP000186666">
    <property type="component" value="Unassembled WGS sequence"/>
</dbReference>
<comment type="caution">
    <text evidence="1">The sequence shown here is derived from an EMBL/GenBank/DDBJ whole genome shotgun (WGS) entry which is preliminary data.</text>
</comment>
<dbReference type="RefSeq" id="WP_068589857.1">
    <property type="nucleotide sequence ID" value="NZ_FTNK01000001.1"/>
</dbReference>
<proteinExistence type="predicted"/>
<evidence type="ECO:0000313" key="2">
    <source>
        <dbReference type="Proteomes" id="UP000186666"/>
    </source>
</evidence>
<protein>
    <submittedName>
        <fullName evidence="1">Uncharacterized protein</fullName>
    </submittedName>
</protein>
<accession>A0ABY1JKI1</accession>
<evidence type="ECO:0000313" key="1">
    <source>
        <dbReference type="EMBL" id="SIQ34570.1"/>
    </source>
</evidence>
<dbReference type="EMBL" id="FTNK01000001">
    <property type="protein sequence ID" value="SIQ34570.1"/>
    <property type="molecule type" value="Genomic_DNA"/>
</dbReference>
<keyword evidence="2" id="KW-1185">Reference proteome</keyword>
<reference evidence="1 2" key="1">
    <citation type="submission" date="2017-01" db="EMBL/GenBank/DDBJ databases">
        <authorList>
            <person name="Varghese N."/>
            <person name="Submissions S."/>
        </authorList>
    </citation>
    <scope>NUCLEOTIDE SEQUENCE [LARGE SCALE GENOMIC DNA]</scope>
    <source>
        <strain evidence="1 2">ATCC 23464</strain>
    </source>
</reference>